<proteinExistence type="predicted"/>
<evidence type="ECO:0000313" key="3">
    <source>
        <dbReference type="Proteomes" id="UP000054024"/>
    </source>
</evidence>
<accession>A0A117PIK3</accession>
<gene>
    <name evidence="2" type="ORF">AQI70_04235</name>
</gene>
<feature type="region of interest" description="Disordered" evidence="1">
    <location>
        <begin position="128"/>
        <end position="183"/>
    </location>
</feature>
<name>A0A117PIK3_9ACTN</name>
<evidence type="ECO:0000313" key="2">
    <source>
        <dbReference type="EMBL" id="KUM80289.1"/>
    </source>
</evidence>
<evidence type="ECO:0000256" key="1">
    <source>
        <dbReference type="SAM" id="MobiDB-lite"/>
    </source>
</evidence>
<sequence>MNGPRLDGSDDGNGCVRFMNTYGTVAQIQSVSFTVTHGPEKPALSSNNAAHCPKTVSCDGARLVQDGECEAGTVFPTDVQQGDYTIKAEATFSFLCDNATTDPCKYALQAGGPPPTPENPVRISANSSVEANIFVEGTKTTTTPTTDTPDPDNPPQPDDPDDPPQPDNPPDPETTTTSAAPEE</sequence>
<dbReference type="AlphaFoldDB" id="A0A117PIK3"/>
<feature type="compositionally biased region" description="Low complexity" evidence="1">
    <location>
        <begin position="173"/>
        <end position="183"/>
    </location>
</feature>
<keyword evidence="3" id="KW-1185">Reference proteome</keyword>
<protein>
    <submittedName>
        <fullName evidence="2">Uncharacterized protein</fullName>
    </submittedName>
</protein>
<organism evidence="2 3">
    <name type="scientific">Streptomyces curacoi</name>
    <dbReference type="NCBI Taxonomy" id="146536"/>
    <lineage>
        <taxon>Bacteria</taxon>
        <taxon>Bacillati</taxon>
        <taxon>Actinomycetota</taxon>
        <taxon>Actinomycetes</taxon>
        <taxon>Kitasatosporales</taxon>
        <taxon>Streptomycetaceae</taxon>
        <taxon>Streptomyces</taxon>
    </lineage>
</organism>
<comment type="caution">
    <text evidence="2">The sequence shown here is derived from an EMBL/GenBank/DDBJ whole genome shotgun (WGS) entry which is preliminary data.</text>
</comment>
<dbReference type="EMBL" id="LMWJ01000003">
    <property type="protein sequence ID" value="KUM80289.1"/>
    <property type="molecule type" value="Genomic_DNA"/>
</dbReference>
<dbReference type="Proteomes" id="UP000054024">
    <property type="component" value="Unassembled WGS sequence"/>
</dbReference>
<reference evidence="2 3" key="1">
    <citation type="submission" date="2015-10" db="EMBL/GenBank/DDBJ databases">
        <title>Draft genome sequence of Streptomyces curacoi DSM 40107, type strain for the species Streptomyces curacoi.</title>
        <authorList>
            <person name="Ruckert C."/>
            <person name="Winkler A."/>
            <person name="Kalinowski J."/>
            <person name="Kampfer P."/>
            <person name="Glaeser S."/>
        </authorList>
    </citation>
    <scope>NUCLEOTIDE SEQUENCE [LARGE SCALE GENOMIC DNA]</scope>
    <source>
        <strain evidence="2 3">DSM 40107</strain>
    </source>
</reference>